<comment type="caution">
    <text evidence="1">The sequence shown here is derived from an EMBL/GenBank/DDBJ whole genome shotgun (WGS) entry which is preliminary data.</text>
</comment>
<sequence>MTLDTLALPLAPSMEPPVGLVRDDKLGHYYKGRKRYLLHNRKRSFWRRNVLAWLRDHVWASIPRLYYNLVLGHDLHTSTYAELYVRHYHANERDPFTGKMGWMENVGLVSRGKVTTEFRDFEVDQLQTEDATYGDFKFHRPGTSAQAESNADTALITDAGLEATGTQAEGATSDIYKSVATVTADATETWQEHSIANLTGAGGGELMDRSLISPTVSVVNNDTVEFTYQLTKNAKVKADPWPRR</sequence>
<organism evidence="1">
    <name type="scientific">marine sediment metagenome</name>
    <dbReference type="NCBI Taxonomy" id="412755"/>
    <lineage>
        <taxon>unclassified sequences</taxon>
        <taxon>metagenomes</taxon>
        <taxon>ecological metagenomes</taxon>
    </lineage>
</organism>
<dbReference type="AlphaFoldDB" id="A0A0F9IYC1"/>
<proteinExistence type="predicted"/>
<evidence type="ECO:0000313" key="1">
    <source>
        <dbReference type="EMBL" id="KKL98670.1"/>
    </source>
</evidence>
<name>A0A0F9IYC1_9ZZZZ</name>
<accession>A0A0F9IYC1</accession>
<reference evidence="1" key="1">
    <citation type="journal article" date="2015" name="Nature">
        <title>Complex archaea that bridge the gap between prokaryotes and eukaryotes.</title>
        <authorList>
            <person name="Spang A."/>
            <person name="Saw J.H."/>
            <person name="Jorgensen S.L."/>
            <person name="Zaremba-Niedzwiedzka K."/>
            <person name="Martijn J."/>
            <person name="Lind A.E."/>
            <person name="van Eijk R."/>
            <person name="Schleper C."/>
            <person name="Guy L."/>
            <person name="Ettema T.J."/>
        </authorList>
    </citation>
    <scope>NUCLEOTIDE SEQUENCE</scope>
</reference>
<protein>
    <submittedName>
        <fullName evidence="1">Uncharacterized protein</fullName>
    </submittedName>
</protein>
<dbReference type="EMBL" id="LAZR01017860">
    <property type="protein sequence ID" value="KKL98670.1"/>
    <property type="molecule type" value="Genomic_DNA"/>
</dbReference>
<gene>
    <name evidence="1" type="ORF">LCGC14_1822140</name>
</gene>
<feature type="non-terminal residue" evidence="1">
    <location>
        <position position="244"/>
    </location>
</feature>